<evidence type="ECO:0000256" key="2">
    <source>
        <dbReference type="SAM" id="MobiDB-lite"/>
    </source>
</evidence>
<reference evidence="6" key="1">
    <citation type="submission" date="2017-01" db="EMBL/GenBank/DDBJ databases">
        <authorList>
            <person name="Wang Y."/>
            <person name="White M."/>
            <person name="Kvist S."/>
            <person name="Moncalvo J.-M."/>
        </authorList>
    </citation>
    <scope>NUCLEOTIDE SEQUENCE [LARGE SCALE GENOMIC DNA]</scope>
    <source>
        <strain evidence="6">COL-18-3</strain>
    </source>
</reference>
<dbReference type="SUPFAM" id="SSF54928">
    <property type="entry name" value="RNA-binding domain, RBD"/>
    <property type="match status" value="1"/>
</dbReference>
<dbReference type="AlphaFoldDB" id="A0A1R1PHD5"/>
<dbReference type="PANTHER" id="PTHR48037:SF1">
    <property type="entry name" value="RRM DOMAIN-CONTAINING PROTEIN"/>
    <property type="match status" value="1"/>
</dbReference>
<dbReference type="InterPro" id="IPR012677">
    <property type="entry name" value="Nucleotide-bd_a/b_plait_sf"/>
</dbReference>
<organism evidence="5 6">
    <name type="scientific">Zancudomyces culisetae</name>
    <name type="common">Gut fungus</name>
    <name type="synonym">Smittium culisetae</name>
    <dbReference type="NCBI Taxonomy" id="1213189"/>
    <lineage>
        <taxon>Eukaryota</taxon>
        <taxon>Fungi</taxon>
        <taxon>Fungi incertae sedis</taxon>
        <taxon>Zoopagomycota</taxon>
        <taxon>Kickxellomycotina</taxon>
        <taxon>Harpellomycetes</taxon>
        <taxon>Harpellales</taxon>
        <taxon>Legeriomycetaceae</taxon>
        <taxon>Zancudomyces</taxon>
    </lineage>
</organism>
<feature type="transmembrane region" description="Helical" evidence="3">
    <location>
        <begin position="6"/>
        <end position="25"/>
    </location>
</feature>
<feature type="compositionally biased region" description="Polar residues" evidence="2">
    <location>
        <begin position="100"/>
        <end position="109"/>
    </location>
</feature>
<protein>
    <submittedName>
        <fullName evidence="5">Peptidyl-prolyl cis-trans isomerase E</fullName>
    </submittedName>
</protein>
<sequence>MIPTQVLILLLFYCLGPTFFEYLLLEHRGFGFIEFEEAEDANDAIDNMNNAELFGKTINVNLAKSGKYTETSNRAVWDDEEWIKKHAFGRDGPEGEQAKDNSITGGKNSDITNPRLFLEVSVDGKPAGRIELVLRADVAPRTAE</sequence>
<dbReference type="Pfam" id="PF00076">
    <property type="entry name" value="RRM_1"/>
    <property type="match status" value="1"/>
</dbReference>
<keyword evidence="3" id="KW-1133">Transmembrane helix</keyword>
<dbReference type="OrthoDB" id="407442at2759"/>
<dbReference type="Gene3D" id="3.30.70.330">
    <property type="match status" value="1"/>
</dbReference>
<gene>
    <name evidence="5" type="ORF">AX774_g6250</name>
</gene>
<dbReference type="PANTHER" id="PTHR48037">
    <property type="entry name" value="ATPASE E1"/>
    <property type="match status" value="1"/>
</dbReference>
<dbReference type="GO" id="GO:0003723">
    <property type="term" value="F:RNA binding"/>
    <property type="evidence" value="ECO:0007669"/>
    <property type="project" value="UniProtKB-UniRule"/>
</dbReference>
<keyword evidence="3" id="KW-0812">Transmembrane</keyword>
<accession>A0A1R1PHD5</accession>
<proteinExistence type="predicted"/>
<dbReference type="EMBL" id="LSSK01001225">
    <property type="protein sequence ID" value="OMH80323.1"/>
    <property type="molecule type" value="Genomic_DNA"/>
</dbReference>
<evidence type="ECO:0000256" key="1">
    <source>
        <dbReference type="PROSITE-ProRule" id="PRU00176"/>
    </source>
</evidence>
<dbReference type="PROSITE" id="PS50102">
    <property type="entry name" value="RRM"/>
    <property type="match status" value="1"/>
</dbReference>
<feature type="region of interest" description="Disordered" evidence="2">
    <location>
        <begin position="87"/>
        <end position="109"/>
    </location>
</feature>
<dbReference type="InterPro" id="IPR029000">
    <property type="entry name" value="Cyclophilin-like_dom_sf"/>
</dbReference>
<dbReference type="InterPro" id="IPR000504">
    <property type="entry name" value="RRM_dom"/>
</dbReference>
<keyword evidence="5" id="KW-0413">Isomerase</keyword>
<dbReference type="Proteomes" id="UP000188320">
    <property type="component" value="Unassembled WGS sequence"/>
</dbReference>
<evidence type="ECO:0000313" key="5">
    <source>
        <dbReference type="EMBL" id="OMH80323.1"/>
    </source>
</evidence>
<keyword evidence="1" id="KW-0694">RNA-binding</keyword>
<dbReference type="Gene3D" id="2.40.100.10">
    <property type="entry name" value="Cyclophilin-like"/>
    <property type="match status" value="1"/>
</dbReference>
<keyword evidence="6" id="KW-1185">Reference proteome</keyword>
<dbReference type="GO" id="GO:0016853">
    <property type="term" value="F:isomerase activity"/>
    <property type="evidence" value="ECO:0007669"/>
    <property type="project" value="UniProtKB-KW"/>
</dbReference>
<keyword evidence="3" id="KW-0472">Membrane</keyword>
<name>A0A1R1PHD5_ZANCU</name>
<comment type="caution">
    <text evidence="5">The sequence shown here is derived from an EMBL/GenBank/DDBJ whole genome shotgun (WGS) entry which is preliminary data.</text>
</comment>
<feature type="domain" description="RRM" evidence="4">
    <location>
        <begin position="1"/>
        <end position="65"/>
    </location>
</feature>
<evidence type="ECO:0000313" key="6">
    <source>
        <dbReference type="Proteomes" id="UP000188320"/>
    </source>
</evidence>
<evidence type="ECO:0000256" key="3">
    <source>
        <dbReference type="SAM" id="Phobius"/>
    </source>
</evidence>
<dbReference type="InterPro" id="IPR035979">
    <property type="entry name" value="RBD_domain_sf"/>
</dbReference>
<evidence type="ECO:0000259" key="4">
    <source>
        <dbReference type="PROSITE" id="PS50102"/>
    </source>
</evidence>
<feature type="compositionally biased region" description="Basic and acidic residues" evidence="2">
    <location>
        <begin position="87"/>
        <end position="99"/>
    </location>
</feature>